<accession>A0A9P4GW43</accession>
<evidence type="ECO:0000313" key="2">
    <source>
        <dbReference type="Proteomes" id="UP000799777"/>
    </source>
</evidence>
<organism evidence="1 2">
    <name type="scientific">Setomelanomma holmii</name>
    <dbReference type="NCBI Taxonomy" id="210430"/>
    <lineage>
        <taxon>Eukaryota</taxon>
        <taxon>Fungi</taxon>
        <taxon>Dikarya</taxon>
        <taxon>Ascomycota</taxon>
        <taxon>Pezizomycotina</taxon>
        <taxon>Dothideomycetes</taxon>
        <taxon>Pleosporomycetidae</taxon>
        <taxon>Pleosporales</taxon>
        <taxon>Pleosporineae</taxon>
        <taxon>Phaeosphaeriaceae</taxon>
        <taxon>Setomelanomma</taxon>
    </lineage>
</organism>
<comment type="caution">
    <text evidence="1">The sequence shown here is derived from an EMBL/GenBank/DDBJ whole genome shotgun (WGS) entry which is preliminary data.</text>
</comment>
<dbReference type="Proteomes" id="UP000799777">
    <property type="component" value="Unassembled WGS sequence"/>
</dbReference>
<dbReference type="PANTHER" id="PTHR38846">
    <property type="entry name" value="C3H1-TYPE DOMAIN-CONTAINING PROTEIN"/>
    <property type="match status" value="1"/>
</dbReference>
<proteinExistence type="predicted"/>
<name>A0A9P4GW43_9PLEO</name>
<protein>
    <submittedName>
        <fullName evidence="1">Uncharacterized protein</fullName>
    </submittedName>
</protein>
<dbReference type="EMBL" id="ML978312">
    <property type="protein sequence ID" value="KAF2024028.1"/>
    <property type="molecule type" value="Genomic_DNA"/>
</dbReference>
<sequence length="256" mass="28653">MTAMATMAAEKEQVIVSHGRRLSADSDLSSYSVISGAPTVHSLDSNGDVEGGVIVTPTGDEELECTFMDLSILDENVSDRTKVATASDLTLSKNELAKCNPDSSQPLSSSSVVSSFWLQFKDFTPNPTATFKTEFNRLAQEQNWTSEARYERLPQTLTAEIDFHYGSCLNKLDRWQKLCEDVGVEDIPTSITQCRKALRPVMVSLHDVINHCRNPEYKVIQFRSYGAFCRHIRAGRRFPRECAKRDGFMAALLMKI</sequence>
<dbReference type="OrthoDB" id="6105938at2759"/>
<dbReference type="AlphaFoldDB" id="A0A9P4GW43"/>
<dbReference type="PANTHER" id="PTHR38846:SF1">
    <property type="entry name" value="C3H1-TYPE DOMAIN-CONTAINING PROTEIN"/>
    <property type="match status" value="1"/>
</dbReference>
<gene>
    <name evidence="1" type="ORF">EK21DRAFT_104951</name>
</gene>
<keyword evidence="2" id="KW-1185">Reference proteome</keyword>
<reference evidence="1" key="1">
    <citation type="journal article" date="2020" name="Stud. Mycol.">
        <title>101 Dothideomycetes genomes: a test case for predicting lifestyles and emergence of pathogens.</title>
        <authorList>
            <person name="Haridas S."/>
            <person name="Albert R."/>
            <person name="Binder M."/>
            <person name="Bloem J."/>
            <person name="Labutti K."/>
            <person name="Salamov A."/>
            <person name="Andreopoulos B."/>
            <person name="Baker S."/>
            <person name="Barry K."/>
            <person name="Bills G."/>
            <person name="Bluhm B."/>
            <person name="Cannon C."/>
            <person name="Castanera R."/>
            <person name="Culley D."/>
            <person name="Daum C."/>
            <person name="Ezra D."/>
            <person name="Gonzalez J."/>
            <person name="Henrissat B."/>
            <person name="Kuo A."/>
            <person name="Liang C."/>
            <person name="Lipzen A."/>
            <person name="Lutzoni F."/>
            <person name="Magnuson J."/>
            <person name="Mondo S."/>
            <person name="Nolan M."/>
            <person name="Ohm R."/>
            <person name="Pangilinan J."/>
            <person name="Park H.-J."/>
            <person name="Ramirez L."/>
            <person name="Alfaro M."/>
            <person name="Sun H."/>
            <person name="Tritt A."/>
            <person name="Yoshinaga Y."/>
            <person name="Zwiers L.-H."/>
            <person name="Turgeon B."/>
            <person name="Goodwin S."/>
            <person name="Spatafora J."/>
            <person name="Crous P."/>
            <person name="Grigoriev I."/>
        </authorList>
    </citation>
    <scope>NUCLEOTIDE SEQUENCE</scope>
    <source>
        <strain evidence="1">CBS 110217</strain>
    </source>
</reference>
<evidence type="ECO:0000313" key="1">
    <source>
        <dbReference type="EMBL" id="KAF2024028.1"/>
    </source>
</evidence>